<evidence type="ECO:0000313" key="2">
    <source>
        <dbReference type="EMBL" id="KAK0674333.1"/>
    </source>
</evidence>
<keyword evidence="1" id="KW-0812">Transmembrane</keyword>
<name>A0AA39ZNG0_9PEZI</name>
<sequence>MMFLGDYLALESFVCCTVGWGEESSSGGEKEVCVCWCGLTEVGRLSAFVFCFALRWRQEGGYLLLCFALRCDDVEDRREAICFTAFFLLSTHWRRLSAFFFVFACVAFLKIGGRLSAFAHIIIIIIERWGGYSRFCVCIYTIYIYFLYGRLLCTRFFALIVFFCFFLAYLPEHSWNGLGR</sequence>
<feature type="transmembrane region" description="Helical" evidence="1">
    <location>
        <begin position="155"/>
        <end position="171"/>
    </location>
</feature>
<keyword evidence="1" id="KW-0472">Membrane</keyword>
<keyword evidence="1" id="KW-1133">Transmembrane helix</keyword>
<organism evidence="2 3">
    <name type="scientific">Cercophora samala</name>
    <dbReference type="NCBI Taxonomy" id="330535"/>
    <lineage>
        <taxon>Eukaryota</taxon>
        <taxon>Fungi</taxon>
        <taxon>Dikarya</taxon>
        <taxon>Ascomycota</taxon>
        <taxon>Pezizomycotina</taxon>
        <taxon>Sordariomycetes</taxon>
        <taxon>Sordariomycetidae</taxon>
        <taxon>Sordariales</taxon>
        <taxon>Lasiosphaeriaceae</taxon>
        <taxon>Cercophora</taxon>
    </lineage>
</organism>
<dbReference type="AlphaFoldDB" id="A0AA39ZNG0"/>
<feature type="transmembrane region" description="Helical" evidence="1">
    <location>
        <begin position="98"/>
        <end position="126"/>
    </location>
</feature>
<keyword evidence="3" id="KW-1185">Reference proteome</keyword>
<protein>
    <submittedName>
        <fullName evidence="2">Uncharacterized protein</fullName>
    </submittedName>
</protein>
<dbReference type="EMBL" id="JAULSY010000002">
    <property type="protein sequence ID" value="KAK0674333.1"/>
    <property type="molecule type" value="Genomic_DNA"/>
</dbReference>
<evidence type="ECO:0000256" key="1">
    <source>
        <dbReference type="SAM" id="Phobius"/>
    </source>
</evidence>
<gene>
    <name evidence="2" type="ORF">QBC41DRAFT_309904</name>
</gene>
<evidence type="ECO:0000313" key="3">
    <source>
        <dbReference type="Proteomes" id="UP001174997"/>
    </source>
</evidence>
<accession>A0AA39ZNG0</accession>
<dbReference type="Proteomes" id="UP001174997">
    <property type="component" value="Unassembled WGS sequence"/>
</dbReference>
<reference evidence="2" key="1">
    <citation type="submission" date="2023-06" db="EMBL/GenBank/DDBJ databases">
        <title>Genome-scale phylogeny and comparative genomics of the fungal order Sordariales.</title>
        <authorList>
            <consortium name="Lawrence Berkeley National Laboratory"/>
            <person name="Hensen N."/>
            <person name="Bonometti L."/>
            <person name="Westerberg I."/>
            <person name="Brannstrom I.O."/>
            <person name="Guillou S."/>
            <person name="Cros-Aarteil S."/>
            <person name="Calhoun S."/>
            <person name="Haridas S."/>
            <person name="Kuo A."/>
            <person name="Mondo S."/>
            <person name="Pangilinan J."/>
            <person name="Riley R."/>
            <person name="Labutti K."/>
            <person name="Andreopoulos B."/>
            <person name="Lipzen A."/>
            <person name="Chen C."/>
            <person name="Yanf M."/>
            <person name="Daum C."/>
            <person name="Ng V."/>
            <person name="Clum A."/>
            <person name="Steindorff A."/>
            <person name="Ohm R."/>
            <person name="Martin F."/>
            <person name="Silar P."/>
            <person name="Natvig D."/>
            <person name="Lalanne C."/>
            <person name="Gautier V."/>
            <person name="Ament-Velasquez S.L."/>
            <person name="Kruys A."/>
            <person name="Hutchinson M.I."/>
            <person name="Powell A.J."/>
            <person name="Barry K."/>
            <person name="Miller A.N."/>
            <person name="Grigoriev I.V."/>
            <person name="Debuchy R."/>
            <person name="Gladieux P."/>
            <person name="Thoren M.H."/>
            <person name="Johannesson H."/>
        </authorList>
    </citation>
    <scope>NUCLEOTIDE SEQUENCE</scope>
    <source>
        <strain evidence="2">CBS 307.81</strain>
    </source>
</reference>
<comment type="caution">
    <text evidence="2">The sequence shown here is derived from an EMBL/GenBank/DDBJ whole genome shotgun (WGS) entry which is preliminary data.</text>
</comment>
<proteinExistence type="predicted"/>
<feature type="transmembrane region" description="Helical" evidence="1">
    <location>
        <begin position="132"/>
        <end position="148"/>
    </location>
</feature>